<dbReference type="Gene3D" id="1.20.120.550">
    <property type="entry name" value="Membrane associated eicosanoid/glutathione metabolism-like domain"/>
    <property type="match status" value="1"/>
</dbReference>
<dbReference type="GO" id="GO:0016020">
    <property type="term" value="C:membrane"/>
    <property type="evidence" value="ECO:0007669"/>
    <property type="project" value="UniProtKB-SubCell"/>
</dbReference>
<dbReference type="InterPro" id="IPR001129">
    <property type="entry name" value="Membr-assoc_MAPEG"/>
</dbReference>
<keyword evidence="2 5" id="KW-0812">Transmembrane</keyword>
<reference evidence="6 7" key="1">
    <citation type="submission" date="2013-09" db="EMBL/GenBank/DDBJ databases">
        <title>Genome sequencing of Arenimonas oryziterrae.</title>
        <authorList>
            <person name="Chen F."/>
            <person name="Wang G."/>
        </authorList>
    </citation>
    <scope>NUCLEOTIDE SEQUENCE [LARGE SCALE GENOMIC DNA]</scope>
    <source>
        <strain evidence="6 7">YC6267</strain>
    </source>
</reference>
<name>A0A091AUI9_9GAMM</name>
<evidence type="ECO:0000313" key="6">
    <source>
        <dbReference type="EMBL" id="KFN42897.1"/>
    </source>
</evidence>
<keyword evidence="3 5" id="KW-1133">Transmembrane helix</keyword>
<comment type="caution">
    <text evidence="6">The sequence shown here is derived from an EMBL/GenBank/DDBJ whole genome shotgun (WGS) entry which is preliminary data.</text>
</comment>
<comment type="subcellular location">
    <subcellularLocation>
        <location evidence="1">Membrane</location>
    </subcellularLocation>
</comment>
<dbReference type="eggNOG" id="COG5331">
    <property type="taxonomic scope" value="Bacteria"/>
</dbReference>
<proteinExistence type="predicted"/>
<dbReference type="AlphaFoldDB" id="A0A091AUI9"/>
<sequence length="138" mass="16069">MANNLFWPAVAMALLTCIVWFRLYVVRIPEMQRRRIHPQKVAQSAQRDTLFEDTRASDNFKNLFELPVLFYLGLFVAQSSGQAGTTVVFLAWAFVVLRWLHSLIQCTYNRVMHRFAVYSAGAVVLWLLWALLAYGLWR</sequence>
<keyword evidence="4 5" id="KW-0472">Membrane</keyword>
<protein>
    <recommendedName>
        <fullName evidence="8">MAPEG family protein</fullName>
    </recommendedName>
</protein>
<evidence type="ECO:0000256" key="2">
    <source>
        <dbReference type="ARBA" id="ARBA00022692"/>
    </source>
</evidence>
<evidence type="ECO:0008006" key="8">
    <source>
        <dbReference type="Google" id="ProtNLM"/>
    </source>
</evidence>
<evidence type="ECO:0000256" key="4">
    <source>
        <dbReference type="ARBA" id="ARBA00023136"/>
    </source>
</evidence>
<evidence type="ECO:0000256" key="1">
    <source>
        <dbReference type="ARBA" id="ARBA00004370"/>
    </source>
</evidence>
<dbReference type="PATRIC" id="fig|1121015.4.peg.1927"/>
<accession>A0A091AUI9</accession>
<evidence type="ECO:0000313" key="7">
    <source>
        <dbReference type="Proteomes" id="UP000029385"/>
    </source>
</evidence>
<dbReference type="Proteomes" id="UP000029385">
    <property type="component" value="Unassembled WGS sequence"/>
</dbReference>
<dbReference type="RefSeq" id="WP_022969873.1">
    <property type="nucleotide sequence ID" value="NZ_ATVD01000004.1"/>
</dbReference>
<keyword evidence="7" id="KW-1185">Reference proteome</keyword>
<dbReference type="STRING" id="1121015.GCA_000420545_02271"/>
<feature type="transmembrane region" description="Helical" evidence="5">
    <location>
        <begin position="6"/>
        <end position="25"/>
    </location>
</feature>
<evidence type="ECO:0000256" key="5">
    <source>
        <dbReference type="SAM" id="Phobius"/>
    </source>
</evidence>
<organism evidence="6 7">
    <name type="scientific">Arenimonas oryziterrae DSM 21050 = YC6267</name>
    <dbReference type="NCBI Taxonomy" id="1121015"/>
    <lineage>
        <taxon>Bacteria</taxon>
        <taxon>Pseudomonadati</taxon>
        <taxon>Pseudomonadota</taxon>
        <taxon>Gammaproteobacteria</taxon>
        <taxon>Lysobacterales</taxon>
        <taxon>Lysobacteraceae</taxon>
        <taxon>Arenimonas</taxon>
    </lineage>
</organism>
<gene>
    <name evidence="6" type="ORF">N789_12265</name>
</gene>
<feature type="transmembrane region" description="Helical" evidence="5">
    <location>
        <begin position="115"/>
        <end position="137"/>
    </location>
</feature>
<dbReference type="Pfam" id="PF01124">
    <property type="entry name" value="MAPEG"/>
    <property type="match status" value="1"/>
</dbReference>
<dbReference type="OrthoDB" id="5573101at2"/>
<evidence type="ECO:0000256" key="3">
    <source>
        <dbReference type="ARBA" id="ARBA00022989"/>
    </source>
</evidence>
<dbReference type="InterPro" id="IPR023352">
    <property type="entry name" value="MAPEG-like_dom_sf"/>
</dbReference>
<feature type="transmembrane region" description="Helical" evidence="5">
    <location>
        <begin position="68"/>
        <end position="95"/>
    </location>
</feature>
<dbReference type="SUPFAM" id="SSF161084">
    <property type="entry name" value="MAPEG domain-like"/>
    <property type="match status" value="1"/>
</dbReference>
<dbReference type="EMBL" id="AVCI01000007">
    <property type="protein sequence ID" value="KFN42897.1"/>
    <property type="molecule type" value="Genomic_DNA"/>
</dbReference>